<name>Q0B9I8_BURCM</name>
<evidence type="ECO:0000313" key="2">
    <source>
        <dbReference type="EMBL" id="ABI89185.1"/>
    </source>
</evidence>
<dbReference type="EMBL" id="CP000441">
    <property type="protein sequence ID" value="ABI89185.1"/>
    <property type="molecule type" value="Genomic_DNA"/>
</dbReference>
<gene>
    <name evidence="2" type="ordered locus">Bamb_3631</name>
</gene>
<sequence length="145" mass="16293">MSHRIPANRAWSLQRRNEATVHRGSATCRVVRFIAQRSMLGMHGARPGAPAEPTRQATRSSKYARVVPVRRNGGVRMTDLRRARKSMKRQTLVCMRQSIVCARGGDVRPAGREQSRCSSTAPGFFNRVRCRRPVLRAEQRPVATG</sequence>
<dbReference type="AlphaFoldDB" id="Q0B9I8"/>
<dbReference type="Proteomes" id="UP000000662">
    <property type="component" value="Chromosome 2"/>
</dbReference>
<reference evidence="2" key="1">
    <citation type="submission" date="2006-08" db="EMBL/GenBank/DDBJ databases">
        <title>Complete sequence of Chromosome 2 of Burkholderia cepacia AMMD.</title>
        <authorList>
            <consortium name="US DOE Joint Genome Institute"/>
            <person name="Copeland A."/>
            <person name="Lucas S."/>
            <person name="Lapidus A."/>
            <person name="Barry K."/>
            <person name="Detter J.C."/>
            <person name="Glavina del Rio T."/>
            <person name="Hammon N."/>
            <person name="Israni S."/>
            <person name="Pitluck S."/>
            <person name="Bruce D."/>
            <person name="Chain P."/>
            <person name="Malfatti S."/>
            <person name="Shin M."/>
            <person name="Vergez L."/>
            <person name="Schmutz J."/>
            <person name="Larimer F."/>
            <person name="Land M."/>
            <person name="Hauser L."/>
            <person name="Kyrpides N."/>
            <person name="Kim E."/>
            <person name="Parke J."/>
            <person name="Coenye T."/>
            <person name="Konstantinidis K."/>
            <person name="Ramette A."/>
            <person name="Tiedje J."/>
            <person name="Richardson P."/>
        </authorList>
    </citation>
    <scope>NUCLEOTIDE SEQUENCE</scope>
    <source>
        <strain evidence="2">AMMD</strain>
    </source>
</reference>
<evidence type="ECO:0000256" key="1">
    <source>
        <dbReference type="SAM" id="MobiDB-lite"/>
    </source>
</evidence>
<organism evidence="2 3">
    <name type="scientific">Burkholderia ambifaria (strain ATCC BAA-244 / DSM 16087 / CCUG 44356 / LMG 19182 / AMMD)</name>
    <name type="common">Burkholderia cepacia (strain AMMD)</name>
    <dbReference type="NCBI Taxonomy" id="339670"/>
    <lineage>
        <taxon>Bacteria</taxon>
        <taxon>Pseudomonadati</taxon>
        <taxon>Pseudomonadota</taxon>
        <taxon>Betaproteobacteria</taxon>
        <taxon>Burkholderiales</taxon>
        <taxon>Burkholderiaceae</taxon>
        <taxon>Burkholderia</taxon>
        <taxon>Burkholderia cepacia complex</taxon>
    </lineage>
</organism>
<feature type="region of interest" description="Disordered" evidence="1">
    <location>
        <begin position="43"/>
        <end position="62"/>
    </location>
</feature>
<accession>Q0B9I8</accession>
<proteinExistence type="predicted"/>
<protein>
    <submittedName>
        <fullName evidence="2">Uncharacterized protein</fullName>
    </submittedName>
</protein>
<dbReference type="KEGG" id="bam:Bamb_3631"/>
<evidence type="ECO:0000313" key="3">
    <source>
        <dbReference type="Proteomes" id="UP000000662"/>
    </source>
</evidence>
<keyword evidence="3" id="KW-1185">Reference proteome</keyword>